<feature type="non-terminal residue" evidence="1">
    <location>
        <position position="175"/>
    </location>
</feature>
<protein>
    <submittedName>
        <fullName evidence="1">Uncharacterized protein</fullName>
    </submittedName>
</protein>
<dbReference type="EMBL" id="CAJOBD010012259">
    <property type="protein sequence ID" value="CAF4178490.1"/>
    <property type="molecule type" value="Genomic_DNA"/>
</dbReference>
<comment type="caution">
    <text evidence="1">The sequence shown here is derived from an EMBL/GenBank/DDBJ whole genome shotgun (WGS) entry which is preliminary data.</text>
</comment>
<sequence>MIHSGAKGNPMNCQVYEDDNCAWCDTAGFGETKEGSWDCGSAVFALIRFLKQQKNGFHLAIFVAHRGRVTEELHSTYKVFDAMLPKETPRVLIYTRDEFDYGTDTWFSTGNAEVESETTTMNSAQPGDIQPPMTNREYLEKNGMIFSAALGVDFPRIPTNARQNDKDGAKNHIRH</sequence>
<gene>
    <name evidence="1" type="ORF">JBS370_LOCUS35386</name>
</gene>
<dbReference type="Proteomes" id="UP000663836">
    <property type="component" value="Unassembled WGS sequence"/>
</dbReference>
<reference evidence="1" key="1">
    <citation type="submission" date="2021-02" db="EMBL/GenBank/DDBJ databases">
        <authorList>
            <person name="Nowell W R."/>
        </authorList>
    </citation>
    <scope>NUCLEOTIDE SEQUENCE</scope>
</reference>
<dbReference type="AlphaFoldDB" id="A0A819ZVY3"/>
<accession>A0A819ZVY3</accession>
<name>A0A819ZVY3_9BILA</name>
<organism evidence="1 2">
    <name type="scientific">Rotaria sordida</name>
    <dbReference type="NCBI Taxonomy" id="392033"/>
    <lineage>
        <taxon>Eukaryota</taxon>
        <taxon>Metazoa</taxon>
        <taxon>Spiralia</taxon>
        <taxon>Gnathifera</taxon>
        <taxon>Rotifera</taxon>
        <taxon>Eurotatoria</taxon>
        <taxon>Bdelloidea</taxon>
        <taxon>Philodinida</taxon>
        <taxon>Philodinidae</taxon>
        <taxon>Rotaria</taxon>
    </lineage>
</organism>
<evidence type="ECO:0000313" key="2">
    <source>
        <dbReference type="Proteomes" id="UP000663836"/>
    </source>
</evidence>
<proteinExistence type="predicted"/>
<evidence type="ECO:0000313" key="1">
    <source>
        <dbReference type="EMBL" id="CAF4178490.1"/>
    </source>
</evidence>